<dbReference type="InterPro" id="IPR001017">
    <property type="entry name" value="DH_E1"/>
</dbReference>
<dbReference type="GO" id="GO:0030976">
    <property type="term" value="F:thiamine pyrophosphate binding"/>
    <property type="evidence" value="ECO:0007669"/>
    <property type="project" value="InterPro"/>
</dbReference>
<reference evidence="13" key="1">
    <citation type="submission" date="2022-10" db="EMBL/GenBank/DDBJ databases">
        <authorList>
            <person name="Chen Y."/>
            <person name="Dougan E. K."/>
            <person name="Chan C."/>
            <person name="Rhodes N."/>
            <person name="Thang M."/>
        </authorList>
    </citation>
    <scope>NUCLEOTIDE SEQUENCE</scope>
</reference>
<name>A0A9P1CT89_9DINO</name>
<reference evidence="14" key="2">
    <citation type="submission" date="2024-04" db="EMBL/GenBank/DDBJ databases">
        <authorList>
            <person name="Chen Y."/>
            <person name="Shah S."/>
            <person name="Dougan E. K."/>
            <person name="Thang M."/>
            <person name="Chan C."/>
        </authorList>
    </citation>
    <scope>NUCLEOTIDE SEQUENCE [LARGE SCALE GENOMIC DNA]</scope>
</reference>
<dbReference type="CDD" id="cd02016">
    <property type="entry name" value="TPP_E1_OGDC_like"/>
    <property type="match status" value="1"/>
</dbReference>
<dbReference type="InterPro" id="IPR005475">
    <property type="entry name" value="Transketolase-like_Pyr-bd"/>
</dbReference>
<dbReference type="Pfam" id="PF09139">
    <property type="entry name" value="Tam41_Mmp37"/>
    <property type="match status" value="1"/>
</dbReference>
<dbReference type="Pfam" id="PF00676">
    <property type="entry name" value="E1_dh"/>
    <property type="match status" value="1"/>
</dbReference>
<accession>A0A9P1CT89</accession>
<dbReference type="EMBL" id="CAMXCT010002391">
    <property type="protein sequence ID" value="CAI3997889.1"/>
    <property type="molecule type" value="Genomic_DNA"/>
</dbReference>
<keyword evidence="15" id="KW-1185">Reference proteome</keyword>
<dbReference type="EMBL" id="CAMXCT030002391">
    <property type="protein sequence ID" value="CAL4785201.1"/>
    <property type="molecule type" value="Genomic_DNA"/>
</dbReference>
<dbReference type="InterPro" id="IPR029061">
    <property type="entry name" value="THDP-binding"/>
</dbReference>
<evidence type="ECO:0000256" key="3">
    <source>
        <dbReference type="ARBA" id="ARBA00011245"/>
    </source>
</evidence>
<dbReference type="InterPro" id="IPR032106">
    <property type="entry name" value="2-oxogl_dehyd_N"/>
</dbReference>
<evidence type="ECO:0000313" key="14">
    <source>
        <dbReference type="EMBL" id="CAL1151264.1"/>
    </source>
</evidence>
<evidence type="ECO:0000256" key="11">
    <source>
        <dbReference type="ARBA" id="ARBA00042984"/>
    </source>
</evidence>
<evidence type="ECO:0000256" key="7">
    <source>
        <dbReference type="ARBA" id="ARBA00023002"/>
    </source>
</evidence>
<dbReference type="InterPro" id="IPR042179">
    <property type="entry name" value="KGD_C_sf"/>
</dbReference>
<dbReference type="GO" id="GO:0045252">
    <property type="term" value="C:oxoglutarate dehydrogenase complex"/>
    <property type="evidence" value="ECO:0007669"/>
    <property type="project" value="TreeGrafter"/>
</dbReference>
<evidence type="ECO:0000256" key="5">
    <source>
        <dbReference type="ARBA" id="ARBA00022741"/>
    </source>
</evidence>
<dbReference type="InterPro" id="IPR031717">
    <property type="entry name" value="ODO-1/KGD_C"/>
</dbReference>
<dbReference type="Gene3D" id="1.10.510.10">
    <property type="entry name" value="Transferase(Phosphotransferase) domain 1"/>
    <property type="match status" value="1"/>
</dbReference>
<dbReference type="InterPro" id="IPR015222">
    <property type="entry name" value="Tam41"/>
</dbReference>
<dbReference type="SMART" id="SM00861">
    <property type="entry name" value="Transket_pyr"/>
    <property type="match status" value="1"/>
</dbReference>
<evidence type="ECO:0000313" key="13">
    <source>
        <dbReference type="EMBL" id="CAI3997889.1"/>
    </source>
</evidence>
<organism evidence="13">
    <name type="scientific">Cladocopium goreaui</name>
    <dbReference type="NCBI Taxonomy" id="2562237"/>
    <lineage>
        <taxon>Eukaryota</taxon>
        <taxon>Sar</taxon>
        <taxon>Alveolata</taxon>
        <taxon>Dinophyceae</taxon>
        <taxon>Suessiales</taxon>
        <taxon>Symbiodiniaceae</taxon>
        <taxon>Cladocopium</taxon>
    </lineage>
</organism>
<dbReference type="Pfam" id="PF00069">
    <property type="entry name" value="Pkinase"/>
    <property type="match status" value="1"/>
</dbReference>
<dbReference type="GO" id="GO:0005739">
    <property type="term" value="C:mitochondrion"/>
    <property type="evidence" value="ECO:0007669"/>
    <property type="project" value="TreeGrafter"/>
</dbReference>
<evidence type="ECO:0000313" key="15">
    <source>
        <dbReference type="Proteomes" id="UP001152797"/>
    </source>
</evidence>
<comment type="similarity">
    <text evidence="2">Belongs to the alpha-ketoglutarate dehydrogenase family.</text>
</comment>
<dbReference type="PANTHER" id="PTHR23152:SF4">
    <property type="entry name" value="2-OXOADIPATE DEHYDROGENASE COMPLEX COMPONENT E1"/>
    <property type="match status" value="1"/>
</dbReference>
<dbReference type="NCBIfam" id="NF008907">
    <property type="entry name" value="PRK12270.1"/>
    <property type="match status" value="1"/>
</dbReference>
<keyword evidence="7" id="KW-0560">Oxidoreductase</keyword>
<evidence type="ECO:0000256" key="6">
    <source>
        <dbReference type="ARBA" id="ARBA00022840"/>
    </source>
</evidence>
<comment type="cofactor">
    <cofactor evidence="1">
        <name>thiamine diphosphate</name>
        <dbReference type="ChEBI" id="CHEBI:58937"/>
    </cofactor>
</comment>
<evidence type="ECO:0000256" key="1">
    <source>
        <dbReference type="ARBA" id="ARBA00001964"/>
    </source>
</evidence>
<dbReference type="Gene3D" id="3.40.50.970">
    <property type="match status" value="1"/>
</dbReference>
<proteinExistence type="inferred from homology"/>
<evidence type="ECO:0000259" key="12">
    <source>
        <dbReference type="PROSITE" id="PS50011"/>
    </source>
</evidence>
<evidence type="ECO:0000256" key="2">
    <source>
        <dbReference type="ARBA" id="ARBA00006936"/>
    </source>
</evidence>
<dbReference type="PROSITE" id="PS50011">
    <property type="entry name" value="PROTEIN_KINASE_DOM"/>
    <property type="match status" value="1"/>
</dbReference>
<comment type="caution">
    <text evidence="13">The sequence shown here is derived from an EMBL/GenBank/DDBJ whole genome shotgun (WGS) entry which is preliminary data.</text>
</comment>
<dbReference type="FunFam" id="3.40.50.12470:FF:000003">
    <property type="entry name" value="2-oxoglutarate dehydrogenase E1 component"/>
    <property type="match status" value="1"/>
</dbReference>
<dbReference type="SUPFAM" id="SSF56112">
    <property type="entry name" value="Protein kinase-like (PK-like)"/>
    <property type="match status" value="1"/>
</dbReference>
<evidence type="ECO:0000256" key="10">
    <source>
        <dbReference type="ARBA" id="ARBA00040267"/>
    </source>
</evidence>
<evidence type="ECO:0000256" key="8">
    <source>
        <dbReference type="ARBA" id="ARBA00023052"/>
    </source>
</evidence>
<dbReference type="GO" id="GO:0005524">
    <property type="term" value="F:ATP binding"/>
    <property type="evidence" value="ECO:0007669"/>
    <property type="project" value="UniProtKB-KW"/>
</dbReference>
<dbReference type="InterPro" id="IPR000719">
    <property type="entry name" value="Prot_kinase_dom"/>
</dbReference>
<dbReference type="GO" id="GO:0004672">
    <property type="term" value="F:protein kinase activity"/>
    <property type="evidence" value="ECO:0007669"/>
    <property type="project" value="InterPro"/>
</dbReference>
<dbReference type="EMBL" id="CAMXCT020002391">
    <property type="protein sequence ID" value="CAL1151264.1"/>
    <property type="molecule type" value="Genomic_DNA"/>
</dbReference>
<gene>
    <name evidence="13" type="ORF">C1SCF055_LOCUS24227</name>
</gene>
<dbReference type="Pfam" id="PF16870">
    <property type="entry name" value="OxoGdeHyase_C"/>
    <property type="match status" value="1"/>
</dbReference>
<dbReference type="GO" id="GO:0006099">
    <property type="term" value="P:tricarboxylic acid cycle"/>
    <property type="evidence" value="ECO:0007669"/>
    <property type="project" value="TreeGrafter"/>
</dbReference>
<dbReference type="Pfam" id="PF16078">
    <property type="entry name" value="2-oxogl_dehyd_N"/>
    <property type="match status" value="1"/>
</dbReference>
<dbReference type="Pfam" id="PF02779">
    <property type="entry name" value="Transket_pyr"/>
    <property type="match status" value="1"/>
</dbReference>
<dbReference type="InterPro" id="IPR011603">
    <property type="entry name" value="2oxoglutarate_DH_E1"/>
</dbReference>
<dbReference type="NCBIfam" id="TIGR00239">
    <property type="entry name" value="2oxo_dh_E1"/>
    <property type="match status" value="1"/>
</dbReference>
<feature type="domain" description="Protein kinase" evidence="12">
    <location>
        <begin position="547"/>
        <end position="797"/>
    </location>
</feature>
<dbReference type="Gene3D" id="1.10.287.1150">
    <property type="entry name" value="TPP helical domain"/>
    <property type="match status" value="1"/>
</dbReference>
<dbReference type="Proteomes" id="UP001152797">
    <property type="component" value="Unassembled WGS sequence"/>
</dbReference>
<dbReference type="EC" id="1.2.4.2" evidence="4"/>
<dbReference type="GO" id="GO:0004605">
    <property type="term" value="F:phosphatidate cytidylyltransferase activity"/>
    <property type="evidence" value="ECO:0007669"/>
    <property type="project" value="InterPro"/>
</dbReference>
<keyword evidence="5" id="KW-0547">Nucleotide-binding</keyword>
<dbReference type="PANTHER" id="PTHR23152">
    <property type="entry name" value="2-OXOGLUTARATE DEHYDROGENASE"/>
    <property type="match status" value="1"/>
</dbReference>
<dbReference type="NCBIfam" id="NF006914">
    <property type="entry name" value="PRK09404.1"/>
    <property type="match status" value="1"/>
</dbReference>
<keyword evidence="6" id="KW-0067">ATP-binding</keyword>
<keyword evidence="8" id="KW-0786">Thiamine pyrophosphate</keyword>
<comment type="subunit">
    <text evidence="3">Monomer.</text>
</comment>
<evidence type="ECO:0000256" key="9">
    <source>
        <dbReference type="ARBA" id="ARBA00037426"/>
    </source>
</evidence>
<dbReference type="Gene3D" id="3.40.50.12470">
    <property type="match status" value="1"/>
</dbReference>
<dbReference type="GO" id="GO:0004591">
    <property type="term" value="F:oxoglutarate dehydrogenase (succinyl-transferring) activity"/>
    <property type="evidence" value="ECO:0007669"/>
    <property type="project" value="UniProtKB-EC"/>
</dbReference>
<dbReference type="InterPro" id="IPR011009">
    <property type="entry name" value="Kinase-like_dom_sf"/>
</dbReference>
<dbReference type="CDD" id="cd14007">
    <property type="entry name" value="STKc_Aurora"/>
    <property type="match status" value="1"/>
</dbReference>
<dbReference type="FunFam" id="3.30.200.20:FF:000042">
    <property type="entry name" value="Aurora kinase A"/>
    <property type="match status" value="1"/>
</dbReference>
<dbReference type="Gene3D" id="3.40.50.11610">
    <property type="entry name" value="Multifunctional 2-oxoglutarate metabolism enzyme, C-terminal domain"/>
    <property type="match status" value="1"/>
</dbReference>
<dbReference type="OrthoDB" id="413077at2759"/>
<sequence length="1884" mass="209961">MAKPGESSAVNSLQVGEFDIDYTLFPKFQCSIGYGSGVFRQEGYDLSKRPMVDLLLVVADEDLEEWHSENLKSQPQHYSGLARILGSARVCQLQRWGPGVLYLPEVQLATTEGGVLNAKYGVITFRDLLLDLENWSSLYIAGRLQKPFVHNWYSDEEDNEDIFDAAVVQNRRAALATALLSAGQDTLDVSTLLASVVGLSYSGDIRVGLAENPNKVSNIVNAQKDILWSIYRPLAEELEVDVMEATLNDGLKGVVHFDASLSGRRRLFTALPEAVQKASEGYEEPFGLPLRRTLQATVRRASMQQAVKGVLSSGASRSLRYALASALEILQSYEIGASNSAHELYGSMVNKLWFEIPEALRAAAFGIDCCAEMLEYFLNMLESESEESSESWYVLMALVVLVMLDAACNRCSNPKCPRQGEAEASLECRCGECFCTEACWIQFWHAGHQHCCPRALDIISAAAEHSSQRRGAALLASTALTRRRTENCNDTSQVQAQPNLQLNQSSRFRRAFSQSSKASSWVSLAEAESLPDPDDGSCPCNCTTDDFELVATLGAGSCGTVAKVSHKFTGEIFALKAIQQRWVKEKHLEEYVEREVATQKQLKHPNIVKLHEHFEDEEYVYLLLEFAPDGSLYSKIRAQHCLAHAEAASIFVDVSEALVHLHRHGTAHRDLKPENVLLFPGGRAKLADFGWCAQLTNDGRKTFCGTMDYLSPEMVSQQPHDHRVDVWALGVLLYEMLTGDPPFSGRSTAHILERILTVDLIMPVSMPEGAADLIHALLKVDPGERLSLNAALKWPWLQDMRTDPLETDEEMAIPVDAVECTEPLPMVPSGDVKGFRKLIRLWPCLSGMFSARALTHTRKAVAQRLPRLLELGRRSFYEDAASTTNTLYLESLYTQYQADPSKLDAKWGEYFAAMEAGQKAEPPAMGSSLRQLGIETRLAAAVTSGEAAAGLVASSSGAGGLQNLIRAYQVRGHESASLDPLNLHSWRNWQEKGIAESVPELDPTYHGFSEADMDKTFDVSFAGLNKSATLREIVDTLRHVYCNSIGVEYMHIGDLQKLDWIRTRVESPDFLPADKEKLIKIYSELMKVDTFEQFLNTQYKTTKRFGVDGGEAAVAGVNAAIERAAEMGLQEVVIGMPHRGRLNVLTNVVGKPLVQMFAEFKGTHYDFENLVEKSQTDDWLFAGDVKYHLGTSNVREFASGKSVLATLEANPSHLETVNTVTLGRARAKQYYLGNTAETRSRIMPILFHGDASFAGQGVCYETMQLAHVKEFDVGGTIHVIINNQVGFTTDPVDDRSTMYSSDLGKGFGLPVLHVNGDDPVAVTSAFQLAAEWRQTWATDVIVDVICYRRFGHNETDAPEYTQPMLYKQIAKHPRTHTVFEQKLLASGSVSQAEMESVKSNLWKQHEEAFAAADSFKPDEDMGNWVATKWEGFVRPTDKASSHPTGVDLELLKKIGAKLCEVPEGFKLHNGLKRQLKKKSEDIEGGETIDWATAEAMSFASLLLEGNHVRITGQDVQRGTFAHRHCVVKDQNTGEDHCFLNNLDLGPQENFIARNSILSEYGVLGFELGYSYENPRALVIWEAQFGDFANTAQVMVDQFVSAGEHKWLQQTGLVMLLPHGYMGQGAEHSSCRLERFLQLSDDDEDDIPAFENDFGRNQVQKANWQVMNISTPANYFHALRRQQHRDFRKPMVLASPKNLFRLRQCVSKLSEMGPGSRFRRLIPERDQKIADNPEKVTRLVFCSGKLYYELVAEREQLGLDNVAIVTLEQIAPFPFDRVKAMLEMYPNVDIGDGIHPGNVIWCQEEPKNMGAWSYVRPRFVTTMREGLEKDMVMRYVGRRASASPATGYPKLHNAEQEALVKEALVGHDDEGWTVQRPSSLLGHQT</sequence>
<evidence type="ECO:0000256" key="4">
    <source>
        <dbReference type="ARBA" id="ARBA00012280"/>
    </source>
</evidence>
<dbReference type="SMART" id="SM00220">
    <property type="entry name" value="S_TKc"/>
    <property type="match status" value="1"/>
</dbReference>
<dbReference type="GO" id="GO:0032049">
    <property type="term" value="P:cardiolipin biosynthetic process"/>
    <property type="evidence" value="ECO:0007669"/>
    <property type="project" value="InterPro"/>
</dbReference>
<dbReference type="SUPFAM" id="SSF52518">
    <property type="entry name" value="Thiamin diphosphate-binding fold (THDP-binding)"/>
    <property type="match status" value="2"/>
</dbReference>
<dbReference type="FunFam" id="1.10.510.10:FF:000571">
    <property type="entry name" value="Maternal embryonic leucine zipper kinase"/>
    <property type="match status" value="1"/>
</dbReference>
<protein>
    <recommendedName>
        <fullName evidence="10">2-oxoglutarate dehydrogenase, mitochondrial</fullName>
        <ecNumber evidence="4">1.2.4.2</ecNumber>
    </recommendedName>
    <alternativeName>
        <fullName evidence="11">2-oxoglutarate dehydrogenase complex component E1</fullName>
    </alternativeName>
</protein>
<comment type="function">
    <text evidence="9">The 2-oxoglutarate dehydrogenase complex catalyzes the overall conversion of 2-oxoglutarate to succinyl-CoA and CO(2). It contains multiple copies of three enzymatic components: 2-oxoglutarate dehydrogenase (E1), dihydrolipoamide succinyltransferase (E2) and lipoamide dehydrogenase (E3).</text>
</comment>